<dbReference type="OrthoDB" id="374311at2157"/>
<sequence length="94" mass="10799">MKNEPVDIKKQTQYVYIPGLDLYAANKVGKLTPYVMIVLGIGLPVFGVMMYFFPMSLMHVVIPELAILPVAMYFIKKWSKEWNEQFTKNHTGSV</sequence>
<keyword evidence="1" id="KW-0812">Transmembrane</keyword>
<reference evidence="2 3" key="1">
    <citation type="submission" date="2018-02" db="EMBL/GenBank/DDBJ databases">
        <title>Complete genome of Nitrosopumilus oxyclinae HCE1.</title>
        <authorList>
            <person name="Qin W."/>
            <person name="Zheng Y."/>
            <person name="Stahl D.A."/>
        </authorList>
    </citation>
    <scope>NUCLEOTIDE SEQUENCE [LARGE SCALE GENOMIC DNA]</scope>
    <source>
        <strain evidence="2 3">HCE1</strain>
    </source>
</reference>
<evidence type="ECO:0000256" key="1">
    <source>
        <dbReference type="SAM" id="Phobius"/>
    </source>
</evidence>
<name>A0A7D5M6J7_9ARCH</name>
<keyword evidence="1" id="KW-0472">Membrane</keyword>
<keyword evidence="3" id="KW-1185">Reference proteome</keyword>
<accession>A0A7D5M6J7</accession>
<dbReference type="Proteomes" id="UP000509441">
    <property type="component" value="Chromosome"/>
</dbReference>
<dbReference type="EMBL" id="CP026994">
    <property type="protein sequence ID" value="QLH04829.1"/>
    <property type="molecule type" value="Genomic_DNA"/>
</dbReference>
<protein>
    <submittedName>
        <fullName evidence="2">Uncharacterized protein</fullName>
    </submittedName>
</protein>
<gene>
    <name evidence="2" type="ORF">C5F49_05500</name>
</gene>
<evidence type="ECO:0000313" key="2">
    <source>
        <dbReference type="EMBL" id="QLH04829.1"/>
    </source>
</evidence>
<dbReference type="GeneID" id="56061408"/>
<evidence type="ECO:0000313" key="3">
    <source>
        <dbReference type="Proteomes" id="UP000509441"/>
    </source>
</evidence>
<keyword evidence="1" id="KW-1133">Transmembrane helix</keyword>
<dbReference type="AlphaFoldDB" id="A0A7D5M6J7"/>
<proteinExistence type="predicted"/>
<organism evidence="2 3">
    <name type="scientific">Nitrosopumilus oxyclinae</name>
    <dbReference type="NCBI Taxonomy" id="1959104"/>
    <lineage>
        <taxon>Archaea</taxon>
        <taxon>Nitrososphaerota</taxon>
        <taxon>Nitrososphaeria</taxon>
        <taxon>Nitrosopumilales</taxon>
        <taxon>Nitrosopumilaceae</taxon>
        <taxon>Nitrosopumilus</taxon>
    </lineage>
</organism>
<dbReference type="RefSeq" id="WP_179362049.1">
    <property type="nucleotide sequence ID" value="NZ_CP026994.1"/>
</dbReference>
<feature type="transmembrane region" description="Helical" evidence="1">
    <location>
        <begin position="31"/>
        <end position="51"/>
    </location>
</feature>
<dbReference type="KEGG" id="nox:C5F49_05500"/>
<feature type="transmembrane region" description="Helical" evidence="1">
    <location>
        <begin position="57"/>
        <end position="75"/>
    </location>
</feature>